<evidence type="ECO:0000313" key="2">
    <source>
        <dbReference type="EMBL" id="PIK48046.1"/>
    </source>
</evidence>
<gene>
    <name evidence="2" type="ORF">BSL78_15081</name>
</gene>
<evidence type="ECO:0000313" key="3">
    <source>
        <dbReference type="Proteomes" id="UP000230750"/>
    </source>
</evidence>
<name>A0A2G8KJ70_STIJA</name>
<feature type="compositionally biased region" description="Acidic residues" evidence="1">
    <location>
        <begin position="204"/>
        <end position="227"/>
    </location>
</feature>
<evidence type="ECO:0000256" key="1">
    <source>
        <dbReference type="SAM" id="MobiDB-lite"/>
    </source>
</evidence>
<reference evidence="2 3" key="1">
    <citation type="journal article" date="2017" name="PLoS Biol.">
        <title>The sea cucumber genome provides insights into morphological evolution and visceral regeneration.</title>
        <authorList>
            <person name="Zhang X."/>
            <person name="Sun L."/>
            <person name="Yuan J."/>
            <person name="Sun Y."/>
            <person name="Gao Y."/>
            <person name="Zhang L."/>
            <person name="Li S."/>
            <person name="Dai H."/>
            <person name="Hamel J.F."/>
            <person name="Liu C."/>
            <person name="Yu Y."/>
            <person name="Liu S."/>
            <person name="Lin W."/>
            <person name="Guo K."/>
            <person name="Jin S."/>
            <person name="Xu P."/>
            <person name="Storey K.B."/>
            <person name="Huan P."/>
            <person name="Zhang T."/>
            <person name="Zhou Y."/>
            <person name="Zhang J."/>
            <person name="Lin C."/>
            <person name="Li X."/>
            <person name="Xing L."/>
            <person name="Huo D."/>
            <person name="Sun M."/>
            <person name="Wang L."/>
            <person name="Mercier A."/>
            <person name="Li F."/>
            <person name="Yang H."/>
            <person name="Xiang J."/>
        </authorList>
    </citation>
    <scope>NUCLEOTIDE SEQUENCE [LARGE SCALE GENOMIC DNA]</scope>
    <source>
        <strain evidence="2">Shaxun</strain>
        <tissue evidence="2">Muscle</tissue>
    </source>
</reference>
<dbReference type="AlphaFoldDB" id="A0A2G8KJ70"/>
<proteinExistence type="predicted"/>
<dbReference type="Proteomes" id="UP000230750">
    <property type="component" value="Unassembled WGS sequence"/>
</dbReference>
<sequence>MVQFLFSQCKPTVRLTDVQPFKASETECRSPSSTSSWSTNLSDHLGEEWRANTSAPETGNARCATRIIRCGHTETPVDQDCACATNSRGLARTSCNHHRDNIQLLRDIMTLSGNAVGEEDAEHLLDQIKTQVERMLPSKLEKRKDKEAGEEMDLEGILKIQSITPVPSTPAPTPLSGRKSRFQEMKDICREIFQEDKEQPDNEERQEEVIDIDETAEMSEEEMDEGEEPKYANSTEELEATINAIFKRWNLSMPDDQGEFAKIDETIRSSISRAASARPVR</sequence>
<dbReference type="EMBL" id="MRZV01000543">
    <property type="protein sequence ID" value="PIK48046.1"/>
    <property type="molecule type" value="Genomic_DNA"/>
</dbReference>
<comment type="caution">
    <text evidence="2">The sequence shown here is derived from an EMBL/GenBank/DDBJ whole genome shotgun (WGS) entry which is preliminary data.</text>
</comment>
<organism evidence="2 3">
    <name type="scientific">Stichopus japonicus</name>
    <name type="common">Sea cucumber</name>
    <dbReference type="NCBI Taxonomy" id="307972"/>
    <lineage>
        <taxon>Eukaryota</taxon>
        <taxon>Metazoa</taxon>
        <taxon>Echinodermata</taxon>
        <taxon>Eleutherozoa</taxon>
        <taxon>Echinozoa</taxon>
        <taxon>Holothuroidea</taxon>
        <taxon>Aspidochirotacea</taxon>
        <taxon>Aspidochirotida</taxon>
        <taxon>Stichopodidae</taxon>
        <taxon>Apostichopus</taxon>
    </lineage>
</organism>
<protein>
    <submittedName>
        <fullName evidence="2">Uncharacterized protein</fullName>
    </submittedName>
</protein>
<feature type="region of interest" description="Disordered" evidence="1">
    <location>
        <begin position="195"/>
        <end position="233"/>
    </location>
</feature>
<keyword evidence="3" id="KW-1185">Reference proteome</keyword>
<accession>A0A2G8KJ70</accession>